<dbReference type="Proteomes" id="UP000271241">
    <property type="component" value="Unassembled WGS sequence"/>
</dbReference>
<reference evidence="11" key="1">
    <citation type="journal article" date="2018" name="Nat. Microbiol.">
        <title>Leveraging single-cell genomics to expand the fungal tree of life.</title>
        <authorList>
            <person name="Ahrendt S.R."/>
            <person name="Quandt C.A."/>
            <person name="Ciobanu D."/>
            <person name="Clum A."/>
            <person name="Salamov A."/>
            <person name="Andreopoulos B."/>
            <person name="Cheng J.F."/>
            <person name="Woyke T."/>
            <person name="Pelin A."/>
            <person name="Henrissat B."/>
            <person name="Reynolds N.K."/>
            <person name="Benny G.L."/>
            <person name="Smith M.E."/>
            <person name="James T.Y."/>
            <person name="Grigoriev I.V."/>
        </authorList>
    </citation>
    <scope>NUCLEOTIDE SEQUENCE [LARGE SCALE GENOMIC DNA]</scope>
    <source>
        <strain evidence="11">RSA 1356</strain>
    </source>
</reference>
<gene>
    <name evidence="10" type="ORF">THASP1DRAFT_28307</name>
</gene>
<evidence type="ECO:0000256" key="7">
    <source>
        <dbReference type="ARBA" id="ARBA00022840"/>
    </source>
</evidence>
<proteinExistence type="predicted"/>
<keyword evidence="11" id="KW-1185">Reference proteome</keyword>
<comment type="catalytic activity">
    <reaction evidence="1 8">
        <text>1D-myo-inositol 1,3,4,5,6-pentakisphosphate + ATP = 1D-myo-inositol hexakisphosphate + ADP + H(+)</text>
        <dbReference type="Rhea" id="RHEA:20313"/>
        <dbReference type="ChEBI" id="CHEBI:15378"/>
        <dbReference type="ChEBI" id="CHEBI:30616"/>
        <dbReference type="ChEBI" id="CHEBI:57733"/>
        <dbReference type="ChEBI" id="CHEBI:58130"/>
        <dbReference type="ChEBI" id="CHEBI:456216"/>
        <dbReference type="EC" id="2.7.1.158"/>
    </reaction>
</comment>
<evidence type="ECO:0000256" key="6">
    <source>
        <dbReference type="ARBA" id="ARBA00022777"/>
    </source>
</evidence>
<sequence length="570" mass="63243">MSSSAAPAPAIPPTAAPLANVECADGNLCAEQFVLRLDTLNPEEWAYRAEGNANICFAYAGADSRLSARPSARWPDARDEQGQDVYDPTLELFYRNEIVTPLLGEEYVSRMRLVRLDTSFLLSLARAAEPLRPVERRTKEIDVDQPYGLLALDHAAFVATDAQAIALELKPKWGFLPDPSSPYVHAIHPAKLHTCRYCMHQHLKRKQKCETDANTAANDNTAGWAHSNYCPLDLFSGSLPRVRRALAALAQCPQNNMRIWVTPGPSTAASPHLLGASTRSGLLAMDDIRLAPFLDRFLDMAAEILVREDLLSRLRQHQRQLDEPGISTILRCYEQLREQSVHGVRKIRRIGSALPPRMPSTQKETVHVWRLMLENYRRRQATAVRFHATRSQSTSCMTRPAVASERAGALLDVPDLASTRQSTDLSDGSDRSDVSDNVNDLSLASSDRKQQRLLRLHEYLLAATLKDCTVLLTIGTATPKPTPVAGNHYLTEYVNACTFEAAPSVLVDVRSPDATAAGARHGCAAPLQVCYKMNVIDLDMKPAARIPHYYALDKRILAAYLESGEKRYCR</sequence>
<evidence type="ECO:0000256" key="9">
    <source>
        <dbReference type="SAM" id="MobiDB-lite"/>
    </source>
</evidence>
<evidence type="ECO:0000256" key="4">
    <source>
        <dbReference type="ARBA" id="ARBA00022679"/>
    </source>
</evidence>
<dbReference type="InterPro" id="IPR009286">
    <property type="entry name" value="Ins_P5_2-kin"/>
</dbReference>
<dbReference type="GO" id="GO:0035299">
    <property type="term" value="F:inositol-1,3,4,5,6-pentakisphosphate 2-kinase activity"/>
    <property type="evidence" value="ECO:0007669"/>
    <property type="project" value="UniProtKB-EC"/>
</dbReference>
<protein>
    <recommendedName>
        <fullName evidence="3 8">Inositol-pentakisphosphate 2-kinase</fullName>
        <ecNumber evidence="2 8">2.7.1.158</ecNumber>
    </recommendedName>
</protein>
<keyword evidence="5 8" id="KW-0547">Nucleotide-binding</keyword>
<feature type="region of interest" description="Disordered" evidence="9">
    <location>
        <begin position="419"/>
        <end position="439"/>
    </location>
</feature>
<evidence type="ECO:0000313" key="11">
    <source>
        <dbReference type="Proteomes" id="UP000271241"/>
    </source>
</evidence>
<evidence type="ECO:0000313" key="10">
    <source>
        <dbReference type="EMBL" id="RKP09909.1"/>
    </source>
</evidence>
<comment type="domain">
    <text evidence="8">The EXKPK motif is conserved in inositol-pentakisphosphate 2-kinases of both family 1 and 2.</text>
</comment>
<dbReference type="GO" id="GO:0032958">
    <property type="term" value="P:inositol phosphate biosynthetic process"/>
    <property type="evidence" value="ECO:0007669"/>
    <property type="project" value="TreeGrafter"/>
</dbReference>
<dbReference type="PANTHER" id="PTHR14456:SF2">
    <property type="entry name" value="INOSITOL-PENTAKISPHOSPHATE 2-KINASE"/>
    <property type="match status" value="1"/>
</dbReference>
<dbReference type="AlphaFoldDB" id="A0A4V1IX58"/>
<dbReference type="STRING" id="78915.A0A4V1IX58"/>
<evidence type="ECO:0000256" key="3">
    <source>
        <dbReference type="ARBA" id="ARBA00014846"/>
    </source>
</evidence>
<keyword evidence="7 8" id="KW-0067">ATP-binding</keyword>
<dbReference type="GO" id="GO:0005634">
    <property type="term" value="C:nucleus"/>
    <property type="evidence" value="ECO:0007669"/>
    <property type="project" value="TreeGrafter"/>
</dbReference>
<evidence type="ECO:0000256" key="5">
    <source>
        <dbReference type="ARBA" id="ARBA00022741"/>
    </source>
</evidence>
<dbReference type="PANTHER" id="PTHR14456">
    <property type="entry name" value="INOSITOL POLYPHOSPHATE KINASE 1"/>
    <property type="match status" value="1"/>
</dbReference>
<keyword evidence="6 8" id="KW-0418">Kinase</keyword>
<evidence type="ECO:0000256" key="8">
    <source>
        <dbReference type="RuleBase" id="RU364126"/>
    </source>
</evidence>
<dbReference type="Gene3D" id="3.30.200.110">
    <property type="entry name" value="Inositol-pentakisphosphate 2-kinase, N-lobe"/>
    <property type="match status" value="2"/>
</dbReference>
<comment type="function">
    <text evidence="8">Phosphorylates Ins(1,3,4,5,6)P5 at position 2 to form Ins(1,2,3,4,5,6)P6 (InsP6 or phytate).</text>
</comment>
<name>A0A4V1IX58_9FUNG</name>
<dbReference type="Pfam" id="PF06090">
    <property type="entry name" value="Ins_P5_2-kin"/>
    <property type="match status" value="1"/>
</dbReference>
<dbReference type="InterPro" id="IPR043001">
    <property type="entry name" value="IP5_2-K_N_lobe"/>
</dbReference>
<dbReference type="OrthoDB" id="272370at2759"/>
<evidence type="ECO:0000256" key="2">
    <source>
        <dbReference type="ARBA" id="ARBA00012023"/>
    </source>
</evidence>
<organism evidence="10 11">
    <name type="scientific">Thamnocephalis sphaerospora</name>
    <dbReference type="NCBI Taxonomy" id="78915"/>
    <lineage>
        <taxon>Eukaryota</taxon>
        <taxon>Fungi</taxon>
        <taxon>Fungi incertae sedis</taxon>
        <taxon>Zoopagomycota</taxon>
        <taxon>Zoopagomycotina</taxon>
        <taxon>Zoopagomycetes</taxon>
        <taxon>Zoopagales</taxon>
        <taxon>Sigmoideomycetaceae</taxon>
        <taxon>Thamnocephalis</taxon>
    </lineage>
</organism>
<dbReference type="GO" id="GO:0005524">
    <property type="term" value="F:ATP binding"/>
    <property type="evidence" value="ECO:0007669"/>
    <property type="project" value="UniProtKB-KW"/>
</dbReference>
<accession>A0A4V1IX58</accession>
<evidence type="ECO:0000256" key="1">
    <source>
        <dbReference type="ARBA" id="ARBA00001774"/>
    </source>
</evidence>
<dbReference type="EC" id="2.7.1.158" evidence="2 8"/>
<keyword evidence="4 8" id="KW-0808">Transferase</keyword>
<dbReference type="EMBL" id="KZ992481">
    <property type="protein sequence ID" value="RKP09909.1"/>
    <property type="molecule type" value="Genomic_DNA"/>
</dbReference>